<proteinExistence type="predicted"/>
<evidence type="ECO:0000313" key="1">
    <source>
        <dbReference type="EMBL" id="CAK7323806.1"/>
    </source>
</evidence>
<dbReference type="EMBL" id="CAWUPB010000131">
    <property type="protein sequence ID" value="CAK7323806.1"/>
    <property type="molecule type" value="Genomic_DNA"/>
</dbReference>
<sequence length="56" mass="6734">TCVMRFMRARRERKKHEVRRRRNLEVEKELRRSSGRDSWDLGGIFGRDSLDVDVTA</sequence>
<keyword evidence="2" id="KW-1185">Reference proteome</keyword>
<gene>
    <name evidence="1" type="ORF">DCAF_LOCUS1436</name>
</gene>
<organism evidence="1 2">
    <name type="scientific">Dovyalis caffra</name>
    <dbReference type="NCBI Taxonomy" id="77055"/>
    <lineage>
        <taxon>Eukaryota</taxon>
        <taxon>Viridiplantae</taxon>
        <taxon>Streptophyta</taxon>
        <taxon>Embryophyta</taxon>
        <taxon>Tracheophyta</taxon>
        <taxon>Spermatophyta</taxon>
        <taxon>Magnoliopsida</taxon>
        <taxon>eudicotyledons</taxon>
        <taxon>Gunneridae</taxon>
        <taxon>Pentapetalae</taxon>
        <taxon>rosids</taxon>
        <taxon>fabids</taxon>
        <taxon>Malpighiales</taxon>
        <taxon>Salicaceae</taxon>
        <taxon>Flacourtieae</taxon>
        <taxon>Dovyalis</taxon>
    </lineage>
</organism>
<feature type="non-terminal residue" evidence="1">
    <location>
        <position position="1"/>
    </location>
</feature>
<dbReference type="AlphaFoldDB" id="A0AAV1QQG8"/>
<evidence type="ECO:0008006" key="3">
    <source>
        <dbReference type="Google" id="ProtNLM"/>
    </source>
</evidence>
<reference evidence="1 2" key="1">
    <citation type="submission" date="2024-01" db="EMBL/GenBank/DDBJ databases">
        <authorList>
            <person name="Waweru B."/>
        </authorList>
    </citation>
    <scope>NUCLEOTIDE SEQUENCE [LARGE SCALE GENOMIC DNA]</scope>
</reference>
<comment type="caution">
    <text evidence="1">The sequence shown here is derived from an EMBL/GenBank/DDBJ whole genome shotgun (WGS) entry which is preliminary data.</text>
</comment>
<accession>A0AAV1QQG8</accession>
<evidence type="ECO:0000313" key="2">
    <source>
        <dbReference type="Proteomes" id="UP001314170"/>
    </source>
</evidence>
<dbReference type="Proteomes" id="UP001314170">
    <property type="component" value="Unassembled WGS sequence"/>
</dbReference>
<protein>
    <recommendedName>
        <fullName evidence="3">IBB domain-containing protein</fullName>
    </recommendedName>
</protein>
<name>A0AAV1QQG8_9ROSI</name>